<dbReference type="RefSeq" id="WP_253758262.1">
    <property type="nucleotide sequence ID" value="NZ_JAMZDZ010000001.1"/>
</dbReference>
<name>A0ABV8LJ11_9ACTN</name>
<reference evidence="4" key="1">
    <citation type="journal article" date="2019" name="Int. J. Syst. Evol. Microbiol.">
        <title>The Global Catalogue of Microorganisms (GCM) 10K type strain sequencing project: providing services to taxonomists for standard genome sequencing and annotation.</title>
        <authorList>
            <consortium name="The Broad Institute Genomics Platform"/>
            <consortium name="The Broad Institute Genome Sequencing Center for Infectious Disease"/>
            <person name="Wu L."/>
            <person name="Ma J."/>
        </authorList>
    </citation>
    <scope>NUCLEOTIDE SEQUENCE [LARGE SCALE GENOMIC DNA]</scope>
    <source>
        <strain evidence="4">CGMCC 4.7289</strain>
    </source>
</reference>
<evidence type="ECO:0000256" key="2">
    <source>
        <dbReference type="SAM" id="Phobius"/>
    </source>
</evidence>
<proteinExistence type="predicted"/>
<keyword evidence="2" id="KW-0812">Transmembrane</keyword>
<dbReference type="EMBL" id="JBHSAY010000005">
    <property type="protein sequence ID" value="MFC4130248.1"/>
    <property type="molecule type" value="Genomic_DNA"/>
</dbReference>
<evidence type="ECO:0000313" key="3">
    <source>
        <dbReference type="EMBL" id="MFC4130248.1"/>
    </source>
</evidence>
<keyword evidence="2" id="KW-0472">Membrane</keyword>
<accession>A0ABV8LJ11</accession>
<feature type="region of interest" description="Disordered" evidence="1">
    <location>
        <begin position="1"/>
        <end position="29"/>
    </location>
</feature>
<feature type="compositionally biased region" description="Polar residues" evidence="1">
    <location>
        <begin position="1"/>
        <end position="10"/>
    </location>
</feature>
<keyword evidence="2" id="KW-1133">Transmembrane helix</keyword>
<protein>
    <submittedName>
        <fullName evidence="3">Uncharacterized protein</fullName>
    </submittedName>
</protein>
<keyword evidence="4" id="KW-1185">Reference proteome</keyword>
<feature type="compositionally biased region" description="Basic residues" evidence="1">
    <location>
        <begin position="20"/>
        <end position="29"/>
    </location>
</feature>
<evidence type="ECO:0000256" key="1">
    <source>
        <dbReference type="SAM" id="MobiDB-lite"/>
    </source>
</evidence>
<feature type="region of interest" description="Disordered" evidence="1">
    <location>
        <begin position="75"/>
        <end position="100"/>
    </location>
</feature>
<dbReference type="Proteomes" id="UP001595816">
    <property type="component" value="Unassembled WGS sequence"/>
</dbReference>
<sequence>MGMVHSSETSPRARVETRRAARRPAPRSHRAPAFGFWDAFPTAWFKASLAGLAALVLLMVCGFGSWQILRDEQAGTRATANEPKPTALPRDIGTREADPRPLTSAEVFPGRQLSIDPAQPAYQLIGAQNQVNCKNAADGGIAALVAGLGCSQVVRATLRSPTRDYLVTGGVFNLATTDAAKTAYDRIKQIVDNRQGRFKGYVPTNAAKPLALASTHLGWDYRGHFLVYCVIARADGKDFADGDPYAQQILYDVIEMHLLGTVVQKRSVRPISS</sequence>
<feature type="transmembrane region" description="Helical" evidence="2">
    <location>
        <begin position="47"/>
        <end position="69"/>
    </location>
</feature>
<evidence type="ECO:0000313" key="4">
    <source>
        <dbReference type="Proteomes" id="UP001595816"/>
    </source>
</evidence>
<gene>
    <name evidence="3" type="ORF">ACFOZ4_06485</name>
</gene>
<organism evidence="3 4">
    <name type="scientific">Hamadaea flava</name>
    <dbReference type="NCBI Taxonomy" id="1742688"/>
    <lineage>
        <taxon>Bacteria</taxon>
        <taxon>Bacillati</taxon>
        <taxon>Actinomycetota</taxon>
        <taxon>Actinomycetes</taxon>
        <taxon>Micromonosporales</taxon>
        <taxon>Micromonosporaceae</taxon>
        <taxon>Hamadaea</taxon>
    </lineage>
</organism>
<comment type="caution">
    <text evidence="3">The sequence shown here is derived from an EMBL/GenBank/DDBJ whole genome shotgun (WGS) entry which is preliminary data.</text>
</comment>